<comment type="subcellular location">
    <subcellularLocation>
        <location evidence="1 12 13">Cytoplasm</location>
    </subcellularLocation>
</comment>
<evidence type="ECO:0000256" key="10">
    <source>
        <dbReference type="ARBA" id="ARBA00026033"/>
    </source>
</evidence>
<dbReference type="SUPFAM" id="SSF46600">
    <property type="entry name" value="C-terminal UvrC-binding domain of UvrB"/>
    <property type="match status" value="1"/>
</dbReference>
<protein>
    <recommendedName>
        <fullName evidence="11 12">UvrABC system protein B</fullName>
        <shortName evidence="12">Protein UvrB</shortName>
    </recommendedName>
    <alternativeName>
        <fullName evidence="12">Excinuclease ABC subunit B</fullName>
    </alternativeName>
</protein>
<evidence type="ECO:0000313" key="17">
    <source>
        <dbReference type="EMBL" id="KKS66229.1"/>
    </source>
</evidence>
<dbReference type="PROSITE" id="PS51192">
    <property type="entry name" value="HELICASE_ATP_BIND_1"/>
    <property type="match status" value="1"/>
</dbReference>
<dbReference type="Pfam" id="PF17757">
    <property type="entry name" value="UvrB_inter"/>
    <property type="match status" value="1"/>
</dbReference>
<dbReference type="EMBL" id="LCED01000022">
    <property type="protein sequence ID" value="KKS66229.1"/>
    <property type="molecule type" value="Genomic_DNA"/>
</dbReference>
<dbReference type="Pfam" id="PF02151">
    <property type="entry name" value="UVR"/>
    <property type="match status" value="1"/>
</dbReference>
<evidence type="ECO:0000256" key="7">
    <source>
        <dbReference type="ARBA" id="ARBA00022840"/>
    </source>
</evidence>
<dbReference type="GO" id="GO:0009380">
    <property type="term" value="C:excinuclease repair complex"/>
    <property type="evidence" value="ECO:0007669"/>
    <property type="project" value="InterPro"/>
</dbReference>
<feature type="domain" description="Helicase ATP-binding" evidence="15">
    <location>
        <begin position="23"/>
        <end position="156"/>
    </location>
</feature>
<dbReference type="Pfam" id="PF00271">
    <property type="entry name" value="Helicase_C"/>
    <property type="match status" value="1"/>
</dbReference>
<keyword evidence="7 12" id="KW-0067">ATP-binding</keyword>
<dbReference type="PROSITE" id="PS51194">
    <property type="entry name" value="HELICASE_CTER"/>
    <property type="match status" value="1"/>
</dbReference>
<dbReference type="GO" id="GO:0009432">
    <property type="term" value="P:SOS response"/>
    <property type="evidence" value="ECO:0007669"/>
    <property type="project" value="UniProtKB-UniRule"/>
</dbReference>
<keyword evidence="5 12" id="KW-0227">DNA damage</keyword>
<keyword evidence="9 12" id="KW-0234">DNA repair</keyword>
<dbReference type="NCBIfam" id="TIGR00631">
    <property type="entry name" value="uvrb"/>
    <property type="match status" value="1"/>
</dbReference>
<dbReference type="Gene3D" id="4.10.860.10">
    <property type="entry name" value="UVR domain"/>
    <property type="match status" value="1"/>
</dbReference>
<gene>
    <name evidence="12" type="primary">uvrB</name>
    <name evidence="17" type="ORF">UV35_C0022G0015</name>
</gene>
<dbReference type="GO" id="GO:0016887">
    <property type="term" value="F:ATP hydrolysis activity"/>
    <property type="evidence" value="ECO:0007669"/>
    <property type="project" value="InterPro"/>
</dbReference>
<evidence type="ECO:0000256" key="8">
    <source>
        <dbReference type="ARBA" id="ARBA00022881"/>
    </source>
</evidence>
<evidence type="ECO:0000256" key="12">
    <source>
        <dbReference type="HAMAP-Rule" id="MF_00204"/>
    </source>
</evidence>
<comment type="function">
    <text evidence="12">The UvrABC repair system catalyzes the recognition and processing of DNA lesions. A damage recognition complex composed of 2 UvrA and 2 UvrB subunits scans DNA for abnormalities. Upon binding of the UvrA(2)B(2) complex to a putative damaged site, the DNA wraps around one UvrB monomer. DNA wrap is dependent on ATP binding by UvrB and probably causes local melting of the DNA helix, facilitating insertion of UvrB beta-hairpin between the DNA strands. Then UvrB probes one DNA strand for the presence of a lesion. If a lesion is found the UvrA subunits dissociate and the UvrB-DNA preincision complex is formed. This complex is subsequently bound by UvrC and the second UvrB is released. If no lesion is found, the DNA wraps around the other UvrB subunit that will check the other stand for damage.</text>
</comment>
<evidence type="ECO:0000256" key="5">
    <source>
        <dbReference type="ARBA" id="ARBA00022763"/>
    </source>
</evidence>
<dbReference type="CDD" id="cd17916">
    <property type="entry name" value="DEXHc_UvrB"/>
    <property type="match status" value="1"/>
</dbReference>
<dbReference type="GO" id="GO:0003677">
    <property type="term" value="F:DNA binding"/>
    <property type="evidence" value="ECO:0007669"/>
    <property type="project" value="UniProtKB-UniRule"/>
</dbReference>
<evidence type="ECO:0000256" key="9">
    <source>
        <dbReference type="ARBA" id="ARBA00023204"/>
    </source>
</evidence>
<dbReference type="InterPro" id="IPR024759">
    <property type="entry name" value="UvrB_YAD/RRR_dom"/>
</dbReference>
<dbReference type="GO" id="GO:0009381">
    <property type="term" value="F:excinuclease ABC activity"/>
    <property type="evidence" value="ECO:0007669"/>
    <property type="project" value="UniProtKB-UniRule"/>
</dbReference>
<evidence type="ECO:0000256" key="13">
    <source>
        <dbReference type="RuleBase" id="RU003587"/>
    </source>
</evidence>
<dbReference type="InterPro" id="IPR001943">
    <property type="entry name" value="UVR_dom"/>
</dbReference>
<keyword evidence="6 12" id="KW-0228">DNA excision</keyword>
<dbReference type="SMART" id="SM00487">
    <property type="entry name" value="DEXDc"/>
    <property type="match status" value="1"/>
</dbReference>
<evidence type="ECO:0000259" key="14">
    <source>
        <dbReference type="PROSITE" id="PS50151"/>
    </source>
</evidence>
<dbReference type="Pfam" id="PF12344">
    <property type="entry name" value="UvrB"/>
    <property type="match status" value="1"/>
</dbReference>
<dbReference type="GO" id="GO:0006289">
    <property type="term" value="P:nucleotide-excision repair"/>
    <property type="evidence" value="ECO:0007669"/>
    <property type="project" value="UniProtKB-UniRule"/>
</dbReference>
<dbReference type="CDD" id="cd18790">
    <property type="entry name" value="SF2_C_UvrB"/>
    <property type="match status" value="1"/>
</dbReference>
<dbReference type="HAMAP" id="MF_00204">
    <property type="entry name" value="UvrB"/>
    <property type="match status" value="1"/>
</dbReference>
<dbReference type="InterPro" id="IPR006935">
    <property type="entry name" value="Helicase/UvrB_N"/>
</dbReference>
<dbReference type="Gene3D" id="3.40.50.300">
    <property type="entry name" value="P-loop containing nucleotide triphosphate hydrolases"/>
    <property type="match status" value="3"/>
</dbReference>
<dbReference type="AlphaFoldDB" id="A0A0G1AZ53"/>
<dbReference type="PATRIC" id="fig|1619115.3.peg.564"/>
<dbReference type="Pfam" id="PF04851">
    <property type="entry name" value="ResIII"/>
    <property type="match status" value="1"/>
</dbReference>
<keyword evidence="12 13" id="KW-0742">SOS response</keyword>
<evidence type="ECO:0000256" key="11">
    <source>
        <dbReference type="ARBA" id="ARBA00029504"/>
    </source>
</evidence>
<evidence type="ECO:0000256" key="3">
    <source>
        <dbReference type="ARBA" id="ARBA00022490"/>
    </source>
</evidence>
<dbReference type="PANTHER" id="PTHR24029:SF0">
    <property type="entry name" value="UVRABC SYSTEM PROTEIN B"/>
    <property type="match status" value="1"/>
</dbReference>
<comment type="subunit">
    <text evidence="10 12 13">Forms a heterotetramer with UvrA during the search for lesions. Interacts with UvrC in an incision complex.</text>
</comment>
<comment type="similarity">
    <text evidence="2 12 13">Belongs to the UvrB family.</text>
</comment>
<dbReference type="NCBIfam" id="NF003673">
    <property type="entry name" value="PRK05298.1"/>
    <property type="match status" value="1"/>
</dbReference>
<dbReference type="PROSITE" id="PS50151">
    <property type="entry name" value="UVR"/>
    <property type="match status" value="1"/>
</dbReference>
<evidence type="ECO:0000256" key="1">
    <source>
        <dbReference type="ARBA" id="ARBA00004496"/>
    </source>
</evidence>
<feature type="domain" description="UVR" evidence="14">
    <location>
        <begin position="628"/>
        <end position="663"/>
    </location>
</feature>
<sequence>MFKLASPFQPTGDQPAAIEQLTKKLDSGIKDQVLLGVTGSGKTFAIANVIKNVQKPTLIISHNKTLAAQLYQEFREFFPGNAVEYFVSYYDYYQPESYIPSTDTYIEKDSDINEKIDKLRLSATTSLMTRKDVIVVSSVSCIYNLGSPAEYSKVALELRTGMKIRKIDLLKRLSQIYYDRSEYDFYRGTYRVTGDVIDVYLAYQDHALRLELSDDTLISINYMDPLTGQYVQQQYQDMAVVYPAKHYVAPEETRQAALAQIKEDLALRLEFLRKEGKQLEAYRLEQRTNYDLEMIQEVGYCKGIENYSRYFDGRNPGDAPHSLMEYFPKDYLLVIDESHITVPQIRGMHNGDRSRKQVLVDYGFRLPSAMDNRPLNFDEFEQRVNQVIYVSATPDEWELEKSNNNVAEILIRPTGITDPKVTILPTKGQIEDLLQKVKERVAKKERVLITTLTKRMAEEMAEYMTEKGIKVTYLHSDIDTLERTDILDNLRSGKYDVLVGINLLREGLDLPEVSLVAILDADKEGFLRSETSLIQTMGRAARHISGEVVMYADNMTGSMTRAIAEVDRRRAIQVKYNLEHGLEPQNISKPRREKLIDEELEEVLEEQRGKRHGREDIDYRQLPPNELKKEIKNLEKEMIYEAEVLNFEKAATLRDRVRDLKKLLN</sequence>
<evidence type="ECO:0000259" key="16">
    <source>
        <dbReference type="PROSITE" id="PS51194"/>
    </source>
</evidence>
<organism evidence="17 18">
    <name type="scientific">candidate division WWE3 bacterium GW2011_GWB1_42_6</name>
    <dbReference type="NCBI Taxonomy" id="1619115"/>
    <lineage>
        <taxon>Bacteria</taxon>
        <taxon>Katanobacteria</taxon>
    </lineage>
</organism>
<evidence type="ECO:0000313" key="18">
    <source>
        <dbReference type="Proteomes" id="UP000033848"/>
    </source>
</evidence>
<dbReference type="InterPro" id="IPR036876">
    <property type="entry name" value="UVR_dom_sf"/>
</dbReference>
<evidence type="ECO:0000259" key="15">
    <source>
        <dbReference type="PROSITE" id="PS51192"/>
    </source>
</evidence>
<dbReference type="InterPro" id="IPR004807">
    <property type="entry name" value="UvrB"/>
</dbReference>
<accession>A0A0G1AZ53</accession>
<dbReference type="Proteomes" id="UP000033848">
    <property type="component" value="Unassembled WGS sequence"/>
</dbReference>
<name>A0A0G1AZ53_UNCKA</name>
<feature type="binding site" evidence="12">
    <location>
        <begin position="36"/>
        <end position="43"/>
    </location>
    <ligand>
        <name>ATP</name>
        <dbReference type="ChEBI" id="CHEBI:30616"/>
    </ligand>
</feature>
<keyword evidence="4 12" id="KW-0547">Nucleotide-binding</keyword>
<keyword evidence="8 12" id="KW-0267">Excision nuclease</keyword>
<dbReference type="InterPro" id="IPR027417">
    <property type="entry name" value="P-loop_NTPase"/>
</dbReference>
<dbReference type="GO" id="GO:0005737">
    <property type="term" value="C:cytoplasm"/>
    <property type="evidence" value="ECO:0007669"/>
    <property type="project" value="UniProtKB-SubCell"/>
</dbReference>
<evidence type="ECO:0000256" key="2">
    <source>
        <dbReference type="ARBA" id="ARBA00008533"/>
    </source>
</evidence>
<dbReference type="SUPFAM" id="SSF52540">
    <property type="entry name" value="P-loop containing nucleoside triphosphate hydrolases"/>
    <property type="match status" value="2"/>
</dbReference>
<dbReference type="InterPro" id="IPR041471">
    <property type="entry name" value="UvrB_inter"/>
</dbReference>
<feature type="short sequence motif" description="Beta-hairpin" evidence="12">
    <location>
        <begin position="89"/>
        <end position="112"/>
    </location>
</feature>
<feature type="domain" description="Helicase C-terminal" evidence="16">
    <location>
        <begin position="429"/>
        <end position="582"/>
    </location>
</feature>
<evidence type="ECO:0000256" key="6">
    <source>
        <dbReference type="ARBA" id="ARBA00022769"/>
    </source>
</evidence>
<reference evidence="17 18" key="1">
    <citation type="journal article" date="2015" name="Nature">
        <title>rRNA introns, odd ribosomes, and small enigmatic genomes across a large radiation of phyla.</title>
        <authorList>
            <person name="Brown C.T."/>
            <person name="Hug L.A."/>
            <person name="Thomas B.C."/>
            <person name="Sharon I."/>
            <person name="Castelle C.J."/>
            <person name="Singh A."/>
            <person name="Wilkins M.J."/>
            <person name="Williams K.H."/>
            <person name="Banfield J.F."/>
        </authorList>
    </citation>
    <scope>NUCLEOTIDE SEQUENCE [LARGE SCALE GENOMIC DNA]</scope>
</reference>
<comment type="caution">
    <text evidence="17">The sequence shown here is derived from an EMBL/GenBank/DDBJ whole genome shotgun (WGS) entry which is preliminary data.</text>
</comment>
<dbReference type="SMART" id="SM00490">
    <property type="entry name" value="HELICc"/>
    <property type="match status" value="1"/>
</dbReference>
<dbReference type="InterPro" id="IPR001650">
    <property type="entry name" value="Helicase_C-like"/>
</dbReference>
<dbReference type="GO" id="GO:0005524">
    <property type="term" value="F:ATP binding"/>
    <property type="evidence" value="ECO:0007669"/>
    <property type="project" value="UniProtKB-UniRule"/>
</dbReference>
<proteinExistence type="inferred from homology"/>
<dbReference type="InterPro" id="IPR014001">
    <property type="entry name" value="Helicase_ATP-bd"/>
</dbReference>
<evidence type="ECO:0000256" key="4">
    <source>
        <dbReference type="ARBA" id="ARBA00022741"/>
    </source>
</evidence>
<keyword evidence="3 12" id="KW-0963">Cytoplasm</keyword>
<comment type="domain">
    <text evidence="12">The beta-hairpin motif is involved in DNA binding.</text>
</comment>
<dbReference type="PANTHER" id="PTHR24029">
    <property type="entry name" value="UVRABC SYSTEM PROTEIN B"/>
    <property type="match status" value="1"/>
</dbReference>